<dbReference type="Pfam" id="PF09527">
    <property type="entry name" value="ATPase_gene1"/>
    <property type="match status" value="1"/>
</dbReference>
<keyword evidence="3" id="KW-1185">Reference proteome</keyword>
<dbReference type="Proteomes" id="UP001559623">
    <property type="component" value="Unassembled WGS sequence"/>
</dbReference>
<name>A0ABV3X3D8_9FIRM</name>
<reference evidence="2 3" key="1">
    <citation type="submission" date="2023-04" db="EMBL/GenBank/DDBJ databases">
        <title>Genome Sequence of Selenomonas sputigena ATCC 33150.</title>
        <authorList>
            <person name="Miller D.P."/>
            <person name="Anvari S."/>
            <person name="Polson S.W."/>
            <person name="Macdonald M."/>
            <person name="Mcdowell J.V."/>
        </authorList>
    </citation>
    <scope>NUCLEOTIDE SEQUENCE [LARGE SCALE GENOMIC DNA]</scope>
    <source>
        <strain evidence="2 3">ATCC 33150</strain>
    </source>
</reference>
<proteinExistence type="predicted"/>
<evidence type="ECO:0000313" key="2">
    <source>
        <dbReference type="EMBL" id="MEX5284709.1"/>
    </source>
</evidence>
<organism evidence="2 3">
    <name type="scientific">Selenomonas sputigena</name>
    <dbReference type="NCBI Taxonomy" id="69823"/>
    <lineage>
        <taxon>Bacteria</taxon>
        <taxon>Bacillati</taxon>
        <taxon>Bacillota</taxon>
        <taxon>Negativicutes</taxon>
        <taxon>Selenomonadales</taxon>
        <taxon>Selenomonadaceae</taxon>
        <taxon>Selenomonas</taxon>
    </lineage>
</organism>
<keyword evidence="1" id="KW-0812">Transmembrane</keyword>
<dbReference type="InterPro" id="IPR032820">
    <property type="entry name" value="ATPase_put"/>
</dbReference>
<evidence type="ECO:0000256" key="1">
    <source>
        <dbReference type="SAM" id="Phobius"/>
    </source>
</evidence>
<feature type="transmembrane region" description="Helical" evidence="1">
    <location>
        <begin position="21"/>
        <end position="42"/>
    </location>
</feature>
<dbReference type="RefSeq" id="WP_368846438.1">
    <property type="nucleotide sequence ID" value="NZ_CP194411.1"/>
</dbReference>
<keyword evidence="1" id="KW-0472">Membrane</keyword>
<protein>
    <submittedName>
        <fullName evidence="2">AtpZ/AtpI family protein</fullName>
    </submittedName>
</protein>
<accession>A0ABV3X3D8</accession>
<keyword evidence="1" id="KW-1133">Transmembrane helix</keyword>
<sequence>MSGEKMPPKEKGALRQALDAYLFLSGIGIFFCAVLGIFIYLGRAADEYFVLGHKGTFVGILLGFPAAIFSVYRQIRKMR</sequence>
<feature type="transmembrane region" description="Helical" evidence="1">
    <location>
        <begin position="48"/>
        <end position="72"/>
    </location>
</feature>
<comment type="caution">
    <text evidence="2">The sequence shown here is derived from an EMBL/GenBank/DDBJ whole genome shotgun (WGS) entry which is preliminary data.</text>
</comment>
<evidence type="ECO:0000313" key="3">
    <source>
        <dbReference type="Proteomes" id="UP001559623"/>
    </source>
</evidence>
<dbReference type="EMBL" id="JARVLH010000002">
    <property type="protein sequence ID" value="MEX5284709.1"/>
    <property type="molecule type" value="Genomic_DNA"/>
</dbReference>
<gene>
    <name evidence="2" type="ORF">QCO44_03505</name>
</gene>